<sequence length="1064" mass="116612">MRKKFTSVLLFLAMGIGVASAQDSKITGKVIDENGEPVIGASIVVRGTTVGTVSDIDGNFTLEVPADGKHLMISYIGMRTQQVDIAPNVTVRLLNDTQNLDEVVVTAMGISKEKKALGYAVQDVKSEELTQAANTSLASAMQGKVSGVDIAPSSGMPGASAKITIRGSRSFTGDNTPLYVVDGMPIASTADVDTGSSVSGSDFANRAVDLDPNDIESINILKGQAASALYGMRAANGVIVITTKSGKGAAKGKPQVSFSTNLSFDKISTLPELQKEYAQGSGGVFNPNTSSVWGPKISELPNDATYGGNTDNAYTRQYGMQQGKYYVPQRANAGMDPWAVPQAYDNAKEFFNTGMSWSNSVNIRQAFDRGNYSFSLGNTTTDGIVPSTGMDRYNAKLSGTAQLHKNWQTGFSGNYVTSKITKQTAANSGIMATVYGAPPSYDLAGIPSHIEGDPYTQNNFRGGSFDNAYWAVENNEFTERSQRFFGNTYIQYNTRFNTDNHQLTVKWQGGVDSYTTNYTDLWGYGHAGGRGEITEYHYTVNEFNSLFTAAYSWNINEDLVFDALVGNEIVDNKKKYSESYGMNFNFSGWNHIDNASVYSASGTYRKKRTVGNFANVSLAWRNMLYFNATVRNDIVSSMPRDNRSFTYPSVSLGWIFTELEPLKNEILTYGKFRGSYAEVGMAGDYYQSYYRTPSVGSGFSSGTPVMYPLNGVTAYTPYSVVYDPNLKPQNTKSWELGGDLGFFDGLINFNYTFSRQDTKDQIFEVPLAGSTGFGSLMTNGGSMYSNTHEFTLQVNPINTKNFKWDFAFNFSKINNYVEELAEGVESIFLGGFTEPQVRAGIGYKFPVIYGVSFLRDDAGNLIVDEQGLPQAGEEKVIGTVSPDFQLGFNTTFEFYKFRLSAVLDWKQGGQIYAATGGLLDYYGTSQKSADYRSMDYFIVDGVKADGTKNDIKIYGQFPAGMSEAEKNKSADAQDYFSTLNDISESMIQDNSFLKLREISLSYPVWDKNSLKVNVSVFARNILLWSELKGYDPEASQGNNNMGGGFERFSLPGTSSYGFGINVNF</sequence>
<dbReference type="InterPro" id="IPR037066">
    <property type="entry name" value="Plug_dom_sf"/>
</dbReference>
<gene>
    <name evidence="13" type="ORF">H9848_05820</name>
</gene>
<name>A0A9D1XRQ7_9BACT</name>
<keyword evidence="2 8" id="KW-0813">Transport</keyword>
<evidence type="ECO:0000313" key="14">
    <source>
        <dbReference type="Proteomes" id="UP000823847"/>
    </source>
</evidence>
<comment type="similarity">
    <text evidence="8 9">Belongs to the TonB-dependent receptor family.</text>
</comment>
<dbReference type="SUPFAM" id="SSF56935">
    <property type="entry name" value="Porins"/>
    <property type="match status" value="1"/>
</dbReference>
<dbReference type="PROSITE" id="PS52016">
    <property type="entry name" value="TONB_DEPENDENT_REC_3"/>
    <property type="match status" value="1"/>
</dbReference>
<keyword evidence="7 8" id="KW-0998">Cell outer membrane</keyword>
<protein>
    <submittedName>
        <fullName evidence="13">SusC/RagA family TonB-linked outer membrane protein</fullName>
    </submittedName>
</protein>
<keyword evidence="5 9" id="KW-0798">TonB box</keyword>
<keyword evidence="4 8" id="KW-0812">Transmembrane</keyword>
<reference evidence="13" key="2">
    <citation type="submission" date="2021-04" db="EMBL/GenBank/DDBJ databases">
        <authorList>
            <person name="Gilroy R."/>
        </authorList>
    </citation>
    <scope>NUCLEOTIDE SEQUENCE</scope>
    <source>
        <strain evidence="13">ChiHecec2B26-12326</strain>
    </source>
</reference>
<dbReference type="Pfam" id="PF07715">
    <property type="entry name" value="Plug"/>
    <property type="match status" value="1"/>
</dbReference>
<dbReference type="NCBIfam" id="TIGR04057">
    <property type="entry name" value="SusC_RagA_signa"/>
    <property type="match status" value="1"/>
</dbReference>
<feature type="signal peptide" evidence="10">
    <location>
        <begin position="1"/>
        <end position="21"/>
    </location>
</feature>
<organism evidence="13 14">
    <name type="scientific">Candidatus Parabacteroides intestinigallinarum</name>
    <dbReference type="NCBI Taxonomy" id="2838722"/>
    <lineage>
        <taxon>Bacteria</taxon>
        <taxon>Pseudomonadati</taxon>
        <taxon>Bacteroidota</taxon>
        <taxon>Bacteroidia</taxon>
        <taxon>Bacteroidales</taxon>
        <taxon>Tannerellaceae</taxon>
        <taxon>Parabacteroides</taxon>
    </lineage>
</organism>
<evidence type="ECO:0000256" key="5">
    <source>
        <dbReference type="ARBA" id="ARBA00023077"/>
    </source>
</evidence>
<comment type="caution">
    <text evidence="13">The sequence shown here is derived from an EMBL/GenBank/DDBJ whole genome shotgun (WGS) entry which is preliminary data.</text>
</comment>
<evidence type="ECO:0000259" key="11">
    <source>
        <dbReference type="Pfam" id="PF00593"/>
    </source>
</evidence>
<proteinExistence type="inferred from homology"/>
<evidence type="ECO:0000256" key="9">
    <source>
        <dbReference type="RuleBase" id="RU003357"/>
    </source>
</evidence>
<dbReference type="InterPro" id="IPR036942">
    <property type="entry name" value="Beta-barrel_TonB_sf"/>
</dbReference>
<feature type="chain" id="PRO_5038758864" evidence="10">
    <location>
        <begin position="22"/>
        <end position="1064"/>
    </location>
</feature>
<dbReference type="FunFam" id="2.170.130.10:FF:000023">
    <property type="entry name" value="SusC/RagA family TonB-linked outer membrane protein"/>
    <property type="match status" value="1"/>
</dbReference>
<evidence type="ECO:0000256" key="7">
    <source>
        <dbReference type="ARBA" id="ARBA00023237"/>
    </source>
</evidence>
<dbReference type="FunFam" id="2.60.40.1120:FF:000003">
    <property type="entry name" value="Outer membrane protein Omp121"/>
    <property type="match status" value="1"/>
</dbReference>
<dbReference type="Gene3D" id="2.170.130.10">
    <property type="entry name" value="TonB-dependent receptor, plug domain"/>
    <property type="match status" value="1"/>
</dbReference>
<comment type="subcellular location">
    <subcellularLocation>
        <location evidence="1 8">Cell outer membrane</location>
        <topology evidence="1 8">Multi-pass membrane protein</topology>
    </subcellularLocation>
</comment>
<evidence type="ECO:0000259" key="12">
    <source>
        <dbReference type="Pfam" id="PF07715"/>
    </source>
</evidence>
<evidence type="ECO:0000256" key="4">
    <source>
        <dbReference type="ARBA" id="ARBA00022692"/>
    </source>
</evidence>
<dbReference type="InterPro" id="IPR023997">
    <property type="entry name" value="TonB-dep_OMP_SusC/RagA_CS"/>
</dbReference>
<evidence type="ECO:0000256" key="6">
    <source>
        <dbReference type="ARBA" id="ARBA00023136"/>
    </source>
</evidence>
<feature type="domain" description="TonB-dependent receptor plug" evidence="12">
    <location>
        <begin position="115"/>
        <end position="238"/>
    </location>
</feature>
<evidence type="ECO:0000256" key="1">
    <source>
        <dbReference type="ARBA" id="ARBA00004571"/>
    </source>
</evidence>
<evidence type="ECO:0000313" key="13">
    <source>
        <dbReference type="EMBL" id="HIX86106.1"/>
    </source>
</evidence>
<dbReference type="InterPro" id="IPR012910">
    <property type="entry name" value="Plug_dom"/>
</dbReference>
<keyword evidence="6 8" id="KW-0472">Membrane</keyword>
<dbReference type="EMBL" id="DXEN01000041">
    <property type="protein sequence ID" value="HIX86106.1"/>
    <property type="molecule type" value="Genomic_DNA"/>
</dbReference>
<dbReference type="NCBIfam" id="TIGR04056">
    <property type="entry name" value="OMP_RagA_SusC"/>
    <property type="match status" value="1"/>
</dbReference>
<dbReference type="Gene3D" id="2.60.40.1120">
    <property type="entry name" value="Carboxypeptidase-like, regulatory domain"/>
    <property type="match status" value="1"/>
</dbReference>
<dbReference type="InterPro" id="IPR039426">
    <property type="entry name" value="TonB-dep_rcpt-like"/>
</dbReference>
<evidence type="ECO:0000256" key="8">
    <source>
        <dbReference type="PROSITE-ProRule" id="PRU01360"/>
    </source>
</evidence>
<dbReference type="AlphaFoldDB" id="A0A9D1XRQ7"/>
<feature type="domain" description="TonB-dependent receptor-like beta-barrel" evidence="11">
    <location>
        <begin position="450"/>
        <end position="918"/>
    </location>
</feature>
<dbReference type="Gene3D" id="2.40.170.20">
    <property type="entry name" value="TonB-dependent receptor, beta-barrel domain"/>
    <property type="match status" value="1"/>
</dbReference>
<dbReference type="InterPro" id="IPR008969">
    <property type="entry name" value="CarboxyPept-like_regulatory"/>
</dbReference>
<evidence type="ECO:0000256" key="3">
    <source>
        <dbReference type="ARBA" id="ARBA00022452"/>
    </source>
</evidence>
<evidence type="ECO:0000256" key="2">
    <source>
        <dbReference type="ARBA" id="ARBA00022448"/>
    </source>
</evidence>
<dbReference type="SUPFAM" id="SSF49464">
    <property type="entry name" value="Carboxypeptidase regulatory domain-like"/>
    <property type="match status" value="1"/>
</dbReference>
<dbReference type="InterPro" id="IPR000531">
    <property type="entry name" value="Beta-barrel_TonB"/>
</dbReference>
<evidence type="ECO:0000256" key="10">
    <source>
        <dbReference type="SAM" id="SignalP"/>
    </source>
</evidence>
<keyword evidence="3 8" id="KW-1134">Transmembrane beta strand</keyword>
<accession>A0A9D1XRQ7</accession>
<dbReference type="Pfam" id="PF00593">
    <property type="entry name" value="TonB_dep_Rec_b-barrel"/>
    <property type="match status" value="1"/>
</dbReference>
<dbReference type="GO" id="GO:0009279">
    <property type="term" value="C:cell outer membrane"/>
    <property type="evidence" value="ECO:0007669"/>
    <property type="project" value="UniProtKB-SubCell"/>
</dbReference>
<reference evidence="13" key="1">
    <citation type="journal article" date="2021" name="PeerJ">
        <title>Extensive microbial diversity within the chicken gut microbiome revealed by metagenomics and culture.</title>
        <authorList>
            <person name="Gilroy R."/>
            <person name="Ravi A."/>
            <person name="Getino M."/>
            <person name="Pursley I."/>
            <person name="Horton D.L."/>
            <person name="Alikhan N.F."/>
            <person name="Baker D."/>
            <person name="Gharbi K."/>
            <person name="Hall N."/>
            <person name="Watson M."/>
            <person name="Adriaenssens E.M."/>
            <person name="Foster-Nyarko E."/>
            <person name="Jarju S."/>
            <person name="Secka A."/>
            <person name="Antonio M."/>
            <person name="Oren A."/>
            <person name="Chaudhuri R.R."/>
            <person name="La Ragione R."/>
            <person name="Hildebrand F."/>
            <person name="Pallen M.J."/>
        </authorList>
    </citation>
    <scope>NUCLEOTIDE SEQUENCE</scope>
    <source>
        <strain evidence="13">ChiHecec2B26-12326</strain>
    </source>
</reference>
<dbReference type="InterPro" id="IPR023996">
    <property type="entry name" value="TonB-dep_OMP_SusC/RagA"/>
</dbReference>
<dbReference type="Proteomes" id="UP000823847">
    <property type="component" value="Unassembled WGS sequence"/>
</dbReference>
<keyword evidence="10" id="KW-0732">Signal</keyword>
<dbReference type="Pfam" id="PF13715">
    <property type="entry name" value="CarbopepD_reg_2"/>
    <property type="match status" value="1"/>
</dbReference>